<comment type="subcellular location">
    <subcellularLocation>
        <location evidence="1">Cytoplasm</location>
    </subcellularLocation>
</comment>
<dbReference type="OrthoDB" id="9787483at2"/>
<proteinExistence type="inferred from homology"/>
<dbReference type="PANTHER" id="PTHR34874:SF3">
    <property type="entry name" value="SULFURTRANSFERASE TUSD"/>
    <property type="match status" value="1"/>
</dbReference>
<dbReference type="PANTHER" id="PTHR34874">
    <property type="entry name" value="PROTEIN YCHN"/>
    <property type="match status" value="1"/>
</dbReference>
<dbReference type="AlphaFoldDB" id="A0A432ZTZ4"/>
<evidence type="ECO:0000313" key="5">
    <source>
        <dbReference type="EMBL" id="RUO81256.1"/>
    </source>
</evidence>
<dbReference type="Pfam" id="PF02635">
    <property type="entry name" value="DsrE"/>
    <property type="match status" value="1"/>
</dbReference>
<sequence length="119" mass="12879">MATFSLVLQDSADNSYRSALACRFAQAAVAAGHSINAVFFYSAAVDHANALRELPSDETDVATTWLVFAQQHAVPLIVCHTVATRRGIIEGENWRAGFQASGLTEFMASTQTADRVVQF</sequence>
<keyword evidence="3" id="KW-0963">Cytoplasm</keyword>
<evidence type="ECO:0000256" key="4">
    <source>
        <dbReference type="ARBA" id="ARBA00022679"/>
    </source>
</evidence>
<keyword evidence="6" id="KW-1185">Reference proteome</keyword>
<evidence type="ECO:0000256" key="2">
    <source>
        <dbReference type="ARBA" id="ARBA00007067"/>
    </source>
</evidence>
<dbReference type="GO" id="GO:0002143">
    <property type="term" value="P:tRNA wobble position uridine thiolation"/>
    <property type="evidence" value="ECO:0007669"/>
    <property type="project" value="TreeGrafter"/>
</dbReference>
<dbReference type="SUPFAM" id="SSF75169">
    <property type="entry name" value="DsrEFH-like"/>
    <property type="match status" value="1"/>
</dbReference>
<dbReference type="NCBIfam" id="NF001237">
    <property type="entry name" value="PRK00207.1"/>
    <property type="match status" value="1"/>
</dbReference>
<dbReference type="InterPro" id="IPR017463">
    <property type="entry name" value="Sulphur_relay_TusD/DsrE"/>
</dbReference>
<dbReference type="EMBL" id="PIQH01000001">
    <property type="protein sequence ID" value="RUO81256.1"/>
    <property type="molecule type" value="Genomic_DNA"/>
</dbReference>
<protein>
    <submittedName>
        <fullName evidence="5">Sulfurtransferase complex subunit TusD</fullName>
    </submittedName>
</protein>
<gene>
    <name evidence="5" type="primary">tusD</name>
    <name evidence="5" type="ORF">CWI84_00375</name>
</gene>
<dbReference type="GO" id="GO:1990228">
    <property type="term" value="C:sulfurtransferase complex"/>
    <property type="evidence" value="ECO:0007669"/>
    <property type="project" value="TreeGrafter"/>
</dbReference>
<name>A0A432ZTZ4_9GAMM</name>
<comment type="similarity">
    <text evidence="2">Belongs to the DsrE/TusD family.</text>
</comment>
<comment type="caution">
    <text evidence="5">The sequence shown here is derived from an EMBL/GenBank/DDBJ whole genome shotgun (WGS) entry which is preliminary data.</text>
</comment>
<accession>A0A432ZTZ4</accession>
<keyword evidence="4 5" id="KW-0808">Transferase</keyword>
<organism evidence="5 6">
    <name type="scientific">Idiomarina tyrosinivorans</name>
    <dbReference type="NCBI Taxonomy" id="1445662"/>
    <lineage>
        <taxon>Bacteria</taxon>
        <taxon>Pseudomonadati</taxon>
        <taxon>Pseudomonadota</taxon>
        <taxon>Gammaproteobacteria</taxon>
        <taxon>Alteromonadales</taxon>
        <taxon>Idiomarinaceae</taxon>
        <taxon>Idiomarina</taxon>
    </lineage>
</organism>
<dbReference type="GO" id="GO:0016783">
    <property type="term" value="F:sulfurtransferase activity"/>
    <property type="evidence" value="ECO:0007669"/>
    <property type="project" value="InterPro"/>
</dbReference>
<dbReference type="InterPro" id="IPR027396">
    <property type="entry name" value="DsrEFH-like"/>
</dbReference>
<evidence type="ECO:0000256" key="1">
    <source>
        <dbReference type="ARBA" id="ARBA00004496"/>
    </source>
</evidence>
<dbReference type="Proteomes" id="UP000287996">
    <property type="component" value="Unassembled WGS sequence"/>
</dbReference>
<dbReference type="InterPro" id="IPR003787">
    <property type="entry name" value="Sulphur_relay_DsrE/F-like"/>
</dbReference>
<dbReference type="NCBIfam" id="TIGR03012">
    <property type="entry name" value="sulf_tusD_dsrE"/>
    <property type="match status" value="1"/>
</dbReference>
<evidence type="ECO:0000256" key="3">
    <source>
        <dbReference type="ARBA" id="ARBA00022490"/>
    </source>
</evidence>
<reference evidence="5 6" key="1">
    <citation type="journal article" date="2011" name="Front. Microbiol.">
        <title>Genomic signatures of strain selection and enhancement in Bacillus atrophaeus var. globigii, a historical biowarfare simulant.</title>
        <authorList>
            <person name="Gibbons H.S."/>
            <person name="Broomall S.M."/>
            <person name="McNew L.A."/>
            <person name="Daligault H."/>
            <person name="Chapman C."/>
            <person name="Bruce D."/>
            <person name="Karavis M."/>
            <person name="Krepps M."/>
            <person name="McGregor P.A."/>
            <person name="Hong C."/>
            <person name="Park K.H."/>
            <person name="Akmal A."/>
            <person name="Feldman A."/>
            <person name="Lin J.S."/>
            <person name="Chang W.E."/>
            <person name="Higgs B.W."/>
            <person name="Demirev P."/>
            <person name="Lindquist J."/>
            <person name="Liem A."/>
            <person name="Fochler E."/>
            <person name="Read T.D."/>
            <person name="Tapia R."/>
            <person name="Johnson S."/>
            <person name="Bishop-Lilly K.A."/>
            <person name="Detter C."/>
            <person name="Han C."/>
            <person name="Sozhamannan S."/>
            <person name="Rosenzweig C.N."/>
            <person name="Skowronski E.W."/>
        </authorList>
    </citation>
    <scope>NUCLEOTIDE SEQUENCE [LARGE SCALE GENOMIC DNA]</scope>
    <source>
        <strain evidence="5 6">CC-PW-9</strain>
    </source>
</reference>
<dbReference type="GO" id="GO:0097163">
    <property type="term" value="F:sulfur carrier activity"/>
    <property type="evidence" value="ECO:0007669"/>
    <property type="project" value="TreeGrafter"/>
</dbReference>
<dbReference type="Gene3D" id="3.40.1260.10">
    <property type="entry name" value="DsrEFH-like"/>
    <property type="match status" value="1"/>
</dbReference>
<evidence type="ECO:0000313" key="6">
    <source>
        <dbReference type="Proteomes" id="UP000287996"/>
    </source>
</evidence>
<dbReference type="RefSeq" id="WP_126840602.1">
    <property type="nucleotide sequence ID" value="NZ_PIQH01000001.1"/>
</dbReference>